<keyword evidence="2" id="KW-1185">Reference proteome</keyword>
<accession>A0ACB0MD30</accession>
<reference evidence="1" key="1">
    <citation type="submission" date="2023-10" db="EMBL/GenBank/DDBJ databases">
        <authorList>
            <person name="Rodriguez Cubillos JULIANA M."/>
            <person name="De Vega J."/>
        </authorList>
    </citation>
    <scope>NUCLEOTIDE SEQUENCE</scope>
</reference>
<gene>
    <name evidence="1" type="ORF">MILVUS5_LOCUS40986</name>
</gene>
<sequence>MALTLNFTSFSLIKVLILHISLLSITLRYVKTEENHHDITKPTIITSLTFFMHDILGGSNPSERIVNGIIVNTQKTTNIPFSKPNNRKFPIKGSIPIFDTSISTNISPSTSSTTMIKNIDKNKVIIDSSNSNSLPYVTPNHLPLGATLEKLLFGRITVIDDEITKGYELNSEVIGKVQGFHLVSSLDGSSQTMAFTALFGNETHEDDDAINFFGVHRMATHESYISVVGGIGKYENARGYAKIETLQLPYEDRNTNGMETIFQITVYLGS</sequence>
<protein>
    <submittedName>
        <fullName evidence="1">Uncharacterized protein</fullName>
    </submittedName>
</protein>
<dbReference type="Proteomes" id="UP001177021">
    <property type="component" value="Unassembled WGS sequence"/>
</dbReference>
<evidence type="ECO:0000313" key="1">
    <source>
        <dbReference type="EMBL" id="CAJ2678749.1"/>
    </source>
</evidence>
<organism evidence="1 2">
    <name type="scientific">Trifolium pratense</name>
    <name type="common">Red clover</name>
    <dbReference type="NCBI Taxonomy" id="57577"/>
    <lineage>
        <taxon>Eukaryota</taxon>
        <taxon>Viridiplantae</taxon>
        <taxon>Streptophyta</taxon>
        <taxon>Embryophyta</taxon>
        <taxon>Tracheophyta</taxon>
        <taxon>Spermatophyta</taxon>
        <taxon>Magnoliopsida</taxon>
        <taxon>eudicotyledons</taxon>
        <taxon>Gunneridae</taxon>
        <taxon>Pentapetalae</taxon>
        <taxon>rosids</taxon>
        <taxon>fabids</taxon>
        <taxon>Fabales</taxon>
        <taxon>Fabaceae</taxon>
        <taxon>Papilionoideae</taxon>
        <taxon>50 kb inversion clade</taxon>
        <taxon>NPAAA clade</taxon>
        <taxon>Hologalegina</taxon>
        <taxon>IRL clade</taxon>
        <taxon>Trifolieae</taxon>
        <taxon>Trifolium</taxon>
    </lineage>
</organism>
<proteinExistence type="predicted"/>
<comment type="caution">
    <text evidence="1">The sequence shown here is derived from an EMBL/GenBank/DDBJ whole genome shotgun (WGS) entry which is preliminary data.</text>
</comment>
<name>A0ACB0MD30_TRIPR</name>
<dbReference type="EMBL" id="CASHSV030000823">
    <property type="protein sequence ID" value="CAJ2678749.1"/>
    <property type="molecule type" value="Genomic_DNA"/>
</dbReference>
<evidence type="ECO:0000313" key="2">
    <source>
        <dbReference type="Proteomes" id="UP001177021"/>
    </source>
</evidence>